<dbReference type="Gene3D" id="2.60.370.10">
    <property type="entry name" value="Ctag/Cox11"/>
    <property type="match status" value="1"/>
</dbReference>
<evidence type="ECO:0000256" key="3">
    <source>
        <dbReference type="ARBA" id="ARBA00022692"/>
    </source>
</evidence>
<dbReference type="AlphaFoldDB" id="A0A8J1XX86"/>
<proteinExistence type="inferred from homology"/>
<evidence type="ECO:0000256" key="7">
    <source>
        <dbReference type="ARBA" id="ARBA00068998"/>
    </source>
</evidence>
<accession>A0A8J1XX86</accession>
<comment type="function">
    <text evidence="1">Exerts its effect at some terminal stage of cytochrome c oxidase synthesis, probably by being involved in the insertion of the copper B into subunit I.</text>
</comment>
<dbReference type="GO" id="GO:0005507">
    <property type="term" value="F:copper ion binding"/>
    <property type="evidence" value="ECO:0007669"/>
    <property type="project" value="InterPro"/>
</dbReference>
<evidence type="ECO:0000256" key="2">
    <source>
        <dbReference type="ARBA" id="ARBA00004243"/>
    </source>
</evidence>
<dbReference type="HAMAP" id="MF_00155">
    <property type="entry name" value="CtaG"/>
    <property type="match status" value="1"/>
</dbReference>
<dbReference type="Pfam" id="PF04442">
    <property type="entry name" value="CtaG_Cox11"/>
    <property type="match status" value="1"/>
</dbReference>
<evidence type="ECO:0000256" key="5">
    <source>
        <dbReference type="ARBA" id="ARBA00023136"/>
    </source>
</evidence>
<name>A0A8J1XX86_OWEFU</name>
<sequence length="294" mass="32710">MYISRLSLLGGHIVRQVIGPSVNKITIQKLNINLVKNIHSSIGVTSKQTLQQCTRLNSIYKSNFKCFSTLQKNPKLTGFNVPRIHALTVRNLGGKADKELQRTVLIYISAVGIFMLGMSYAGVPLYRMFCQATGLGGQATAGHDNSKVETMAAIEDRQIKIRFNADTASSMRWNFKPQQLSVVVAPGETALAFYTATNPTAKPIVGISTYNVLPFEAGIYFNKIQCFCFEEQRLNPHEQVDMPVFFYIDPEFAEDPKMENVDSITLSYTFFEAKEGFQVPLPGYMQPQSAPAAT</sequence>
<organism evidence="8 9">
    <name type="scientific">Owenia fusiformis</name>
    <name type="common">Polychaete worm</name>
    <dbReference type="NCBI Taxonomy" id="6347"/>
    <lineage>
        <taxon>Eukaryota</taxon>
        <taxon>Metazoa</taxon>
        <taxon>Spiralia</taxon>
        <taxon>Lophotrochozoa</taxon>
        <taxon>Annelida</taxon>
        <taxon>Polychaeta</taxon>
        <taxon>Sedentaria</taxon>
        <taxon>Canalipalpata</taxon>
        <taxon>Sabellida</taxon>
        <taxon>Oweniida</taxon>
        <taxon>Oweniidae</taxon>
        <taxon>Owenia</taxon>
    </lineage>
</organism>
<dbReference type="PANTHER" id="PTHR21320:SF3">
    <property type="entry name" value="CYTOCHROME C OXIDASE ASSEMBLY PROTEIN COX11, MITOCHONDRIAL-RELATED"/>
    <property type="match status" value="1"/>
</dbReference>
<dbReference type="PANTHER" id="PTHR21320">
    <property type="entry name" value="CYTOCHROME C OXIDASE ASSEMBLY PROTEIN COX11-RELATED"/>
    <property type="match status" value="1"/>
</dbReference>
<dbReference type="SUPFAM" id="SSF110111">
    <property type="entry name" value="Ctag/Cox11"/>
    <property type="match status" value="1"/>
</dbReference>
<comment type="subunit">
    <text evidence="6">Interacts with CNNM4/ACDP4. Interacts with RANBP2.</text>
</comment>
<evidence type="ECO:0000256" key="4">
    <source>
        <dbReference type="ARBA" id="ARBA00022989"/>
    </source>
</evidence>
<dbReference type="GO" id="GO:0005743">
    <property type="term" value="C:mitochondrial inner membrane"/>
    <property type="evidence" value="ECO:0007669"/>
    <property type="project" value="UniProtKB-SubCell"/>
</dbReference>
<keyword evidence="4" id="KW-1133">Transmembrane helix</keyword>
<evidence type="ECO:0000256" key="6">
    <source>
        <dbReference type="ARBA" id="ARBA00063165"/>
    </source>
</evidence>
<evidence type="ECO:0000313" key="8">
    <source>
        <dbReference type="EMBL" id="CAH1794660.1"/>
    </source>
</evidence>
<dbReference type="Proteomes" id="UP000749559">
    <property type="component" value="Unassembled WGS sequence"/>
</dbReference>
<dbReference type="InterPro" id="IPR023471">
    <property type="entry name" value="CtaG/Cox11_dom_sf"/>
</dbReference>
<keyword evidence="3" id="KW-0812">Transmembrane</keyword>
<comment type="caution">
    <text evidence="8">The sequence shown here is derived from an EMBL/GenBank/DDBJ whole genome shotgun (WGS) entry which is preliminary data.</text>
</comment>
<evidence type="ECO:0000313" key="9">
    <source>
        <dbReference type="Proteomes" id="UP000749559"/>
    </source>
</evidence>
<gene>
    <name evidence="8" type="ORF">OFUS_LOCUS19323</name>
</gene>
<dbReference type="EMBL" id="CAIIXF020000009">
    <property type="protein sequence ID" value="CAH1794660.1"/>
    <property type="molecule type" value="Genomic_DNA"/>
</dbReference>
<reference evidence="8" key="1">
    <citation type="submission" date="2022-03" db="EMBL/GenBank/DDBJ databases">
        <authorList>
            <person name="Martin C."/>
        </authorList>
    </citation>
    <scope>NUCLEOTIDE SEQUENCE</scope>
</reference>
<dbReference type="OrthoDB" id="1704689at2759"/>
<dbReference type="InterPro" id="IPR007533">
    <property type="entry name" value="Cyt_c_oxidase_assmbl_CtaG"/>
</dbReference>
<dbReference type="NCBIfam" id="NF003465">
    <property type="entry name" value="PRK05089.1"/>
    <property type="match status" value="1"/>
</dbReference>
<comment type="subcellular location">
    <subcellularLocation>
        <location evidence="2">Mitochondrion inner membrane</location>
        <topology evidence="2">Single-pass membrane protein</topology>
        <orientation evidence="2">Intermembrane side</orientation>
    </subcellularLocation>
</comment>
<evidence type="ECO:0000256" key="1">
    <source>
        <dbReference type="ARBA" id="ARBA00004007"/>
    </source>
</evidence>
<keyword evidence="5" id="KW-0472">Membrane</keyword>
<keyword evidence="9" id="KW-1185">Reference proteome</keyword>
<protein>
    <recommendedName>
        <fullName evidence="7">Cytochrome c oxidase assembly protein COX11, mitochondrial</fullName>
    </recommendedName>
</protein>
<dbReference type="FunFam" id="2.60.370.10:FF:000001">
    <property type="entry name" value="COX11 cytochrome c oxidase assembly homolog"/>
    <property type="match status" value="1"/>
</dbReference>